<dbReference type="KEGG" id="dti:Desti_1528"/>
<dbReference type="AlphaFoldDB" id="I4C3U9"/>
<dbReference type="OrthoDB" id="425264at2"/>
<dbReference type="EMBL" id="CP003360">
    <property type="protein sequence ID" value="AFM24240.1"/>
    <property type="molecule type" value="Genomic_DNA"/>
</dbReference>
<keyword evidence="1" id="KW-0812">Transmembrane</keyword>
<keyword evidence="1" id="KW-1133">Transmembrane helix</keyword>
<dbReference type="Pfam" id="PF02627">
    <property type="entry name" value="CMD"/>
    <property type="match status" value="1"/>
</dbReference>
<organism evidence="3 4">
    <name type="scientific">Desulfomonile tiedjei (strain ATCC 49306 / DSM 6799 / DCB-1)</name>
    <dbReference type="NCBI Taxonomy" id="706587"/>
    <lineage>
        <taxon>Bacteria</taxon>
        <taxon>Pseudomonadati</taxon>
        <taxon>Thermodesulfobacteriota</taxon>
        <taxon>Desulfomonilia</taxon>
        <taxon>Desulfomonilales</taxon>
        <taxon>Desulfomonilaceae</taxon>
        <taxon>Desulfomonile</taxon>
    </lineage>
</organism>
<feature type="domain" description="Carboxymuconolactone decarboxylase-like" evidence="2">
    <location>
        <begin position="16"/>
        <end position="98"/>
    </location>
</feature>
<dbReference type="InterPro" id="IPR029032">
    <property type="entry name" value="AhpD-like"/>
</dbReference>
<sequence length="103" mass="11224">MYLPGIFKQFLEEYKDIADAYRKVGDLCDQAGPLDPKTQHLIQLGISIGTESKGGVRSHARRALSAGATEQEVLQTVLLSMSIVGFPAMIAAYGWVKEVLASR</sequence>
<evidence type="ECO:0000313" key="4">
    <source>
        <dbReference type="Proteomes" id="UP000006055"/>
    </source>
</evidence>
<name>I4C3U9_DESTA</name>
<evidence type="ECO:0000313" key="3">
    <source>
        <dbReference type="EMBL" id="AFM24240.1"/>
    </source>
</evidence>
<dbReference type="STRING" id="706587.Desti_1528"/>
<protein>
    <submittedName>
        <fullName evidence="3">Uncharacterized protein, gamma-carboxymuconolactone decarboxylase subunit like protein</fullName>
    </submittedName>
</protein>
<dbReference type="GO" id="GO:0051920">
    <property type="term" value="F:peroxiredoxin activity"/>
    <property type="evidence" value="ECO:0007669"/>
    <property type="project" value="InterPro"/>
</dbReference>
<feature type="transmembrane region" description="Helical" evidence="1">
    <location>
        <begin position="73"/>
        <end position="96"/>
    </location>
</feature>
<dbReference type="RefSeq" id="WP_014809388.1">
    <property type="nucleotide sequence ID" value="NC_018025.1"/>
</dbReference>
<keyword evidence="4" id="KW-1185">Reference proteome</keyword>
<dbReference type="PANTHER" id="PTHR33930:SF2">
    <property type="entry name" value="BLR3452 PROTEIN"/>
    <property type="match status" value="1"/>
</dbReference>
<gene>
    <name evidence="3" type="ordered locus">Desti_1528</name>
</gene>
<reference evidence="4" key="1">
    <citation type="submission" date="2012-06" db="EMBL/GenBank/DDBJ databases">
        <title>Complete sequence of chromosome of Desulfomonile tiedjei DSM 6799.</title>
        <authorList>
            <person name="Lucas S."/>
            <person name="Copeland A."/>
            <person name="Lapidus A."/>
            <person name="Glavina del Rio T."/>
            <person name="Dalin E."/>
            <person name="Tice H."/>
            <person name="Bruce D."/>
            <person name="Goodwin L."/>
            <person name="Pitluck S."/>
            <person name="Peters L."/>
            <person name="Ovchinnikova G."/>
            <person name="Zeytun A."/>
            <person name="Lu M."/>
            <person name="Kyrpides N."/>
            <person name="Mavromatis K."/>
            <person name="Ivanova N."/>
            <person name="Brettin T."/>
            <person name="Detter J.C."/>
            <person name="Han C."/>
            <person name="Larimer F."/>
            <person name="Land M."/>
            <person name="Hauser L."/>
            <person name="Markowitz V."/>
            <person name="Cheng J.-F."/>
            <person name="Hugenholtz P."/>
            <person name="Woyke T."/>
            <person name="Wu D."/>
            <person name="Spring S."/>
            <person name="Schroeder M."/>
            <person name="Brambilla E."/>
            <person name="Klenk H.-P."/>
            <person name="Eisen J.A."/>
        </authorList>
    </citation>
    <scope>NUCLEOTIDE SEQUENCE [LARGE SCALE GENOMIC DNA]</scope>
    <source>
        <strain evidence="4">ATCC 49306 / DSM 6799 / DCB-1</strain>
    </source>
</reference>
<keyword evidence="1" id="KW-0472">Membrane</keyword>
<dbReference type="SUPFAM" id="SSF69118">
    <property type="entry name" value="AhpD-like"/>
    <property type="match status" value="1"/>
</dbReference>
<dbReference type="InterPro" id="IPR003779">
    <property type="entry name" value="CMD-like"/>
</dbReference>
<dbReference type="Proteomes" id="UP000006055">
    <property type="component" value="Chromosome"/>
</dbReference>
<proteinExistence type="predicted"/>
<dbReference type="PANTHER" id="PTHR33930">
    <property type="entry name" value="ALKYL HYDROPEROXIDE REDUCTASE AHPD"/>
    <property type="match status" value="1"/>
</dbReference>
<dbReference type="eggNOG" id="COG0599">
    <property type="taxonomic scope" value="Bacteria"/>
</dbReference>
<dbReference type="Gene3D" id="1.20.1290.10">
    <property type="entry name" value="AhpD-like"/>
    <property type="match status" value="1"/>
</dbReference>
<evidence type="ECO:0000259" key="2">
    <source>
        <dbReference type="Pfam" id="PF02627"/>
    </source>
</evidence>
<dbReference type="HOGENOM" id="CLU_160008_0_0_7"/>
<evidence type="ECO:0000256" key="1">
    <source>
        <dbReference type="SAM" id="Phobius"/>
    </source>
</evidence>
<accession>I4C3U9</accession>